<evidence type="ECO:0000259" key="1">
    <source>
        <dbReference type="Pfam" id="PF00646"/>
    </source>
</evidence>
<accession>A0A3N4IK36</accession>
<dbReference type="CDD" id="cd09917">
    <property type="entry name" value="F-box_SF"/>
    <property type="match status" value="1"/>
</dbReference>
<dbReference type="Proteomes" id="UP000275078">
    <property type="component" value="Unassembled WGS sequence"/>
</dbReference>
<dbReference type="InterPro" id="IPR036047">
    <property type="entry name" value="F-box-like_dom_sf"/>
</dbReference>
<dbReference type="Pfam" id="PF00646">
    <property type="entry name" value="F-box"/>
    <property type="match status" value="1"/>
</dbReference>
<protein>
    <recommendedName>
        <fullName evidence="1">F-box domain-containing protein</fullName>
    </recommendedName>
</protein>
<gene>
    <name evidence="2" type="ORF">BJ508DRAFT_340447</name>
</gene>
<evidence type="ECO:0000313" key="3">
    <source>
        <dbReference type="Proteomes" id="UP000275078"/>
    </source>
</evidence>
<keyword evidence="3" id="KW-1185">Reference proteome</keyword>
<reference evidence="2 3" key="1">
    <citation type="journal article" date="2018" name="Nat. Ecol. Evol.">
        <title>Pezizomycetes genomes reveal the molecular basis of ectomycorrhizal truffle lifestyle.</title>
        <authorList>
            <person name="Murat C."/>
            <person name="Payen T."/>
            <person name="Noel B."/>
            <person name="Kuo A."/>
            <person name="Morin E."/>
            <person name="Chen J."/>
            <person name="Kohler A."/>
            <person name="Krizsan K."/>
            <person name="Balestrini R."/>
            <person name="Da Silva C."/>
            <person name="Montanini B."/>
            <person name="Hainaut M."/>
            <person name="Levati E."/>
            <person name="Barry K.W."/>
            <person name="Belfiori B."/>
            <person name="Cichocki N."/>
            <person name="Clum A."/>
            <person name="Dockter R.B."/>
            <person name="Fauchery L."/>
            <person name="Guy J."/>
            <person name="Iotti M."/>
            <person name="Le Tacon F."/>
            <person name="Lindquist E.A."/>
            <person name="Lipzen A."/>
            <person name="Malagnac F."/>
            <person name="Mello A."/>
            <person name="Molinier V."/>
            <person name="Miyauchi S."/>
            <person name="Poulain J."/>
            <person name="Riccioni C."/>
            <person name="Rubini A."/>
            <person name="Sitrit Y."/>
            <person name="Splivallo R."/>
            <person name="Traeger S."/>
            <person name="Wang M."/>
            <person name="Zifcakova L."/>
            <person name="Wipf D."/>
            <person name="Zambonelli A."/>
            <person name="Paolocci F."/>
            <person name="Nowrousian M."/>
            <person name="Ottonello S."/>
            <person name="Baldrian P."/>
            <person name="Spatafora J.W."/>
            <person name="Henrissat B."/>
            <person name="Nagy L.G."/>
            <person name="Aury J.M."/>
            <person name="Wincker P."/>
            <person name="Grigoriev I.V."/>
            <person name="Bonfante P."/>
            <person name="Martin F.M."/>
        </authorList>
    </citation>
    <scope>NUCLEOTIDE SEQUENCE [LARGE SCALE GENOMIC DNA]</scope>
    <source>
        <strain evidence="2 3">RN42</strain>
    </source>
</reference>
<dbReference type="EMBL" id="ML119659">
    <property type="protein sequence ID" value="RPA84490.1"/>
    <property type="molecule type" value="Genomic_DNA"/>
</dbReference>
<evidence type="ECO:0000313" key="2">
    <source>
        <dbReference type="EMBL" id="RPA84490.1"/>
    </source>
</evidence>
<proteinExistence type="predicted"/>
<dbReference type="OrthoDB" id="435188at2759"/>
<sequence>MAQQTSADSTKKIALSPAAITRLSETLQALSISQTFPLRLPSELRLEVYKYCTAFSLLNLSLACRQMRDEINGEEEILIESPGYIALIHGSPNLNFNNIRVTSPEEAVLWYRQAHPDRAKAGEEDTTRIFMNETDDDMDVKPVCIRCYQASRGYLDGDLVMRLATDPPAPVEVSLLGYPIVEGPCCIWEFAPKTKPLEYGD</sequence>
<dbReference type="AlphaFoldDB" id="A0A3N4IK36"/>
<feature type="domain" description="F-box" evidence="1">
    <location>
        <begin position="38"/>
        <end position="71"/>
    </location>
</feature>
<dbReference type="InterPro" id="IPR001810">
    <property type="entry name" value="F-box_dom"/>
</dbReference>
<dbReference type="SUPFAM" id="SSF81383">
    <property type="entry name" value="F-box domain"/>
    <property type="match status" value="1"/>
</dbReference>
<organism evidence="2 3">
    <name type="scientific">Ascobolus immersus RN42</name>
    <dbReference type="NCBI Taxonomy" id="1160509"/>
    <lineage>
        <taxon>Eukaryota</taxon>
        <taxon>Fungi</taxon>
        <taxon>Dikarya</taxon>
        <taxon>Ascomycota</taxon>
        <taxon>Pezizomycotina</taxon>
        <taxon>Pezizomycetes</taxon>
        <taxon>Pezizales</taxon>
        <taxon>Ascobolaceae</taxon>
        <taxon>Ascobolus</taxon>
    </lineage>
</organism>
<name>A0A3N4IK36_ASCIM</name>